<dbReference type="Proteomes" id="UP000319499">
    <property type="component" value="Unassembled WGS sequence"/>
</dbReference>
<keyword evidence="1" id="KW-0812">Transmembrane</keyword>
<feature type="domain" description="DUF4349" evidence="2">
    <location>
        <begin position="46"/>
        <end position="277"/>
    </location>
</feature>
<dbReference type="EMBL" id="SELH01000025">
    <property type="protein sequence ID" value="TWP26540.1"/>
    <property type="molecule type" value="Genomic_DNA"/>
</dbReference>
<evidence type="ECO:0000256" key="1">
    <source>
        <dbReference type="SAM" id="Phobius"/>
    </source>
</evidence>
<evidence type="ECO:0000313" key="3">
    <source>
        <dbReference type="EMBL" id="TWP26540.1"/>
    </source>
</evidence>
<gene>
    <name evidence="3" type="ORF">ETU09_08220</name>
</gene>
<dbReference type="PROSITE" id="PS51257">
    <property type="entry name" value="PROKAR_LIPOPROTEIN"/>
    <property type="match status" value="1"/>
</dbReference>
<keyword evidence="1" id="KW-1133">Transmembrane helix</keyword>
<feature type="transmembrane region" description="Helical" evidence="1">
    <location>
        <begin position="250"/>
        <end position="277"/>
    </location>
</feature>
<evidence type="ECO:0000313" key="4">
    <source>
        <dbReference type="Proteomes" id="UP000319499"/>
    </source>
</evidence>
<proteinExistence type="predicted"/>
<dbReference type="InterPro" id="IPR025645">
    <property type="entry name" value="DUF4349"/>
</dbReference>
<evidence type="ECO:0000259" key="2">
    <source>
        <dbReference type="Pfam" id="PF14257"/>
    </source>
</evidence>
<name>A0A563D8N2_9FLAO</name>
<dbReference type="AlphaFoldDB" id="A0A563D8N2"/>
<dbReference type="Pfam" id="PF14257">
    <property type="entry name" value="DUF4349"/>
    <property type="match status" value="1"/>
</dbReference>
<protein>
    <submittedName>
        <fullName evidence="3">DUF4349 domain-containing protein</fullName>
    </submittedName>
</protein>
<organism evidence="3 4">
    <name type="scientific">Apibacter muscae</name>
    <dbReference type="NCBI Taxonomy" id="2509004"/>
    <lineage>
        <taxon>Bacteria</taxon>
        <taxon>Pseudomonadati</taxon>
        <taxon>Bacteroidota</taxon>
        <taxon>Flavobacteriia</taxon>
        <taxon>Flavobacteriales</taxon>
        <taxon>Weeksellaceae</taxon>
        <taxon>Apibacter</taxon>
    </lineage>
</organism>
<sequence length="292" mass="33588">MKKFIFPILLAIGLISCEQKRFKDSTLDESIESIAIESTLKQTNKQFIHKSHIDGEVKDVLKSTLNIEKSVIDLGGYITTSKINSELKSKTIEPISADSAKEIKIFKTVAEIHVNVPQIYLSQFLANVNAEIEYLNTRVIEATDITYQGQELSLDEKRLIQTQKKLDTVNIPNKNKQRLIKQQDHIQYNLDHTKLAQAILSDKIKFSTVSINLIGKDTFQENIVPNTDHYQLYNNNHLFYRLKTAFVSGWIILQTIIVTLCYLWPIVILALIGFIIYKKYKNKLEKVNKMSK</sequence>
<keyword evidence="1" id="KW-0472">Membrane</keyword>
<reference evidence="3 4" key="1">
    <citation type="submission" date="2019-02" db="EMBL/GenBank/DDBJ databases">
        <title>Apibacter muscae sp. nov.: a novel member of the house fly microbiota.</title>
        <authorList>
            <person name="Park R."/>
        </authorList>
    </citation>
    <scope>NUCLEOTIDE SEQUENCE [LARGE SCALE GENOMIC DNA]</scope>
    <source>
        <strain evidence="3 4">AL1</strain>
    </source>
</reference>
<keyword evidence="4" id="KW-1185">Reference proteome</keyword>
<comment type="caution">
    <text evidence="3">The sequence shown here is derived from an EMBL/GenBank/DDBJ whole genome shotgun (WGS) entry which is preliminary data.</text>
</comment>
<accession>A0A563D8N2</accession>
<dbReference type="OrthoDB" id="8704559at2"/>
<dbReference type="RefSeq" id="WP_146293052.1">
    <property type="nucleotide sequence ID" value="NZ_SELH01000025.1"/>
</dbReference>